<proteinExistence type="predicted"/>
<dbReference type="EMBL" id="KZ857394">
    <property type="protein sequence ID" value="RDX51484.1"/>
    <property type="molecule type" value="Genomic_DNA"/>
</dbReference>
<gene>
    <name evidence="2" type="ORF">OH76DRAFT_296055</name>
</gene>
<evidence type="ECO:0000313" key="2">
    <source>
        <dbReference type="EMBL" id="RDX51484.1"/>
    </source>
</evidence>
<keyword evidence="3" id="KW-1185">Reference proteome</keyword>
<accession>A0A371DG15</accession>
<dbReference type="OrthoDB" id="2753937at2759"/>
<reference evidence="2 3" key="1">
    <citation type="journal article" date="2018" name="Biotechnol. Biofuels">
        <title>Integrative visual omics of the white-rot fungus Polyporus brumalis exposes the biotechnological potential of its oxidative enzymes for delignifying raw plant biomass.</title>
        <authorList>
            <person name="Miyauchi S."/>
            <person name="Rancon A."/>
            <person name="Drula E."/>
            <person name="Hage H."/>
            <person name="Chaduli D."/>
            <person name="Favel A."/>
            <person name="Grisel S."/>
            <person name="Henrissat B."/>
            <person name="Herpoel-Gimbert I."/>
            <person name="Ruiz-Duenas F.J."/>
            <person name="Chevret D."/>
            <person name="Hainaut M."/>
            <person name="Lin J."/>
            <person name="Wang M."/>
            <person name="Pangilinan J."/>
            <person name="Lipzen A."/>
            <person name="Lesage-Meessen L."/>
            <person name="Navarro D."/>
            <person name="Riley R."/>
            <person name="Grigoriev I.V."/>
            <person name="Zhou S."/>
            <person name="Raouche S."/>
            <person name="Rosso M.N."/>
        </authorList>
    </citation>
    <scope>NUCLEOTIDE SEQUENCE [LARGE SCALE GENOMIC DNA]</scope>
    <source>
        <strain evidence="2 3">BRFM 1820</strain>
    </source>
</reference>
<feature type="compositionally biased region" description="Polar residues" evidence="1">
    <location>
        <begin position="64"/>
        <end position="75"/>
    </location>
</feature>
<feature type="region of interest" description="Disordered" evidence="1">
    <location>
        <begin position="60"/>
        <end position="82"/>
    </location>
</feature>
<dbReference type="Proteomes" id="UP000256964">
    <property type="component" value="Unassembled WGS sequence"/>
</dbReference>
<name>A0A371DG15_9APHY</name>
<evidence type="ECO:0000256" key="1">
    <source>
        <dbReference type="SAM" id="MobiDB-lite"/>
    </source>
</evidence>
<protein>
    <submittedName>
        <fullName evidence="2">Uncharacterized protein</fullName>
    </submittedName>
</protein>
<organism evidence="2 3">
    <name type="scientific">Lentinus brumalis</name>
    <dbReference type="NCBI Taxonomy" id="2498619"/>
    <lineage>
        <taxon>Eukaryota</taxon>
        <taxon>Fungi</taxon>
        <taxon>Dikarya</taxon>
        <taxon>Basidiomycota</taxon>
        <taxon>Agaricomycotina</taxon>
        <taxon>Agaricomycetes</taxon>
        <taxon>Polyporales</taxon>
        <taxon>Polyporaceae</taxon>
        <taxon>Lentinus</taxon>
    </lineage>
</organism>
<evidence type="ECO:0000313" key="3">
    <source>
        <dbReference type="Proteomes" id="UP000256964"/>
    </source>
</evidence>
<dbReference type="AlphaFoldDB" id="A0A371DG15"/>
<sequence>MSSVGPSATGSNGGPRTLSELAFAEPFVRKLASLAASNQPNSRLALLSCLAEMTLREEFPDATPSVQTTTPSASCGPSGADREHVTQKWPQFEVNVVAGASSSMLTLTLALQSGECVRVAAESDPKSCQELTIADLKVFPRHIAADGCMYPVLTKVSPRVVKYIHSSRLHPTERRW</sequence>